<sequence length="56" mass="6066">MVAVGLNKNSNKFIAGSDVGLISAAPSGNNSAGWWLTPYPAYKTAWHSMEQEKCHE</sequence>
<evidence type="ECO:0000313" key="1">
    <source>
        <dbReference type="EMBL" id="EFE08830.1"/>
    </source>
</evidence>
<organism evidence="1 2">
    <name type="scientific">Citrobacter youngae ATCC 29220</name>
    <dbReference type="NCBI Taxonomy" id="500640"/>
    <lineage>
        <taxon>Bacteria</taxon>
        <taxon>Pseudomonadati</taxon>
        <taxon>Pseudomonadota</taxon>
        <taxon>Gammaproteobacteria</taxon>
        <taxon>Enterobacterales</taxon>
        <taxon>Enterobacteriaceae</taxon>
        <taxon>Citrobacter</taxon>
        <taxon>Citrobacter freundii complex</taxon>
    </lineage>
</organism>
<dbReference type="AlphaFoldDB" id="D4B9G9"/>
<name>D4B9G9_9ENTR</name>
<accession>D4B9G9</accession>
<dbReference type="HOGENOM" id="CLU_3005891_0_0_6"/>
<protein>
    <submittedName>
        <fullName evidence="1">Uncharacterized protein</fullName>
    </submittedName>
</protein>
<dbReference type="Proteomes" id="UP000003880">
    <property type="component" value="Unassembled WGS sequence"/>
</dbReference>
<comment type="caution">
    <text evidence="1">The sequence shown here is derived from an EMBL/GenBank/DDBJ whole genome shotgun (WGS) entry which is preliminary data.</text>
</comment>
<gene>
    <name evidence="1" type="ORF">CIT292_07109</name>
</gene>
<reference evidence="1 2" key="1">
    <citation type="submission" date="2010-02" db="EMBL/GenBank/DDBJ databases">
        <authorList>
            <person name="Weinstock G."/>
            <person name="Sodergren E."/>
            <person name="Clifton S."/>
            <person name="Fulton L."/>
            <person name="Fulton B."/>
            <person name="Courtney L."/>
            <person name="Fronick C."/>
            <person name="Harrison M."/>
            <person name="Strong C."/>
            <person name="Farmer C."/>
            <person name="Delahaunty K."/>
            <person name="Markovic C."/>
            <person name="Hall O."/>
            <person name="Minx P."/>
            <person name="Tomlinson C."/>
            <person name="Mitreva M."/>
            <person name="Nelson J."/>
            <person name="Hou S."/>
            <person name="Wollam A."/>
            <person name="Pepin K.H."/>
            <person name="Johnson M."/>
            <person name="Bhonagiri V."/>
            <person name="Zhang X."/>
            <person name="Suruliraj S."/>
            <person name="Warren W."/>
            <person name="Chinwalla A."/>
            <person name="Mardis E.R."/>
            <person name="Wilson R.K."/>
        </authorList>
    </citation>
    <scope>NUCLEOTIDE SEQUENCE [LARGE SCALE GENOMIC DNA]</scope>
    <source>
        <strain evidence="1 2">ATCC 29220</strain>
    </source>
</reference>
<dbReference type="EMBL" id="ABWL02000006">
    <property type="protein sequence ID" value="EFE08830.1"/>
    <property type="molecule type" value="Genomic_DNA"/>
</dbReference>
<proteinExistence type="predicted"/>
<evidence type="ECO:0000313" key="2">
    <source>
        <dbReference type="Proteomes" id="UP000003880"/>
    </source>
</evidence>